<dbReference type="Proteomes" id="UP000093000">
    <property type="component" value="Unassembled WGS sequence"/>
</dbReference>
<reference evidence="4 5" key="1">
    <citation type="submission" date="2016-03" db="EMBL/GenBank/DDBJ databases">
        <title>Choanephora cucurbitarum.</title>
        <authorList>
            <person name="Min B."/>
            <person name="Park H."/>
            <person name="Park J.-H."/>
            <person name="Shin H.-D."/>
            <person name="Choi I.-G."/>
        </authorList>
    </citation>
    <scope>NUCLEOTIDE SEQUENCE [LARGE SCALE GENOMIC DNA]</scope>
    <source>
        <strain evidence="4 5">KUS-F28377</strain>
    </source>
</reference>
<feature type="region of interest" description="Disordered" evidence="2">
    <location>
        <begin position="142"/>
        <end position="179"/>
    </location>
</feature>
<dbReference type="PANTHER" id="PTHR46572:SF2">
    <property type="entry name" value="RHO1 GDP-GTP EXCHANGE PROTEIN 1-RELATED"/>
    <property type="match status" value="1"/>
</dbReference>
<feature type="compositionally biased region" description="Low complexity" evidence="2">
    <location>
        <begin position="62"/>
        <end position="71"/>
    </location>
</feature>
<dbReference type="Gene3D" id="1.20.900.10">
    <property type="entry name" value="Dbl homology (DH) domain"/>
    <property type="match status" value="1"/>
</dbReference>
<name>A0A1C7N9C7_9FUNG</name>
<dbReference type="OrthoDB" id="2272012at2759"/>
<evidence type="ECO:0000256" key="2">
    <source>
        <dbReference type="SAM" id="MobiDB-lite"/>
    </source>
</evidence>
<dbReference type="EMBL" id="LUGH01000366">
    <property type="protein sequence ID" value="OBZ85725.1"/>
    <property type="molecule type" value="Genomic_DNA"/>
</dbReference>
<gene>
    <name evidence="4" type="primary">rgf1_0</name>
    <name evidence="4" type="ORF">A0J61_06219</name>
</gene>
<feature type="compositionally biased region" description="Polar residues" evidence="2">
    <location>
        <begin position="48"/>
        <end position="61"/>
    </location>
</feature>
<dbReference type="SMART" id="SM00233">
    <property type="entry name" value="PH"/>
    <property type="match status" value="1"/>
</dbReference>
<dbReference type="SUPFAM" id="SSF50729">
    <property type="entry name" value="PH domain-like"/>
    <property type="match status" value="1"/>
</dbReference>
<feature type="region of interest" description="Disordered" evidence="2">
    <location>
        <begin position="42"/>
        <end position="109"/>
    </location>
</feature>
<dbReference type="InterPro" id="IPR036390">
    <property type="entry name" value="WH_DNA-bd_sf"/>
</dbReference>
<dbReference type="PANTHER" id="PTHR46572">
    <property type="entry name" value="RHO1 GDP-GTP EXCHANGE PROTEIN 1-RELATED"/>
    <property type="match status" value="1"/>
</dbReference>
<dbReference type="Pfam" id="PF15405">
    <property type="entry name" value="PH_5"/>
    <property type="match status" value="1"/>
</dbReference>
<feature type="domain" description="DH" evidence="3">
    <location>
        <begin position="373"/>
        <end position="560"/>
    </location>
</feature>
<dbReference type="SUPFAM" id="SSF46785">
    <property type="entry name" value="Winged helix' DNA-binding domain"/>
    <property type="match status" value="1"/>
</dbReference>
<keyword evidence="1" id="KW-0597">Phosphoprotein</keyword>
<dbReference type="SMART" id="SM00049">
    <property type="entry name" value="DEP"/>
    <property type="match status" value="1"/>
</dbReference>
<dbReference type="GO" id="GO:0035556">
    <property type="term" value="P:intracellular signal transduction"/>
    <property type="evidence" value="ECO:0007669"/>
    <property type="project" value="InterPro"/>
</dbReference>
<feature type="compositionally biased region" description="Basic residues" evidence="2">
    <location>
        <begin position="153"/>
        <end position="162"/>
    </location>
</feature>
<feature type="compositionally biased region" description="Low complexity" evidence="2">
    <location>
        <begin position="83"/>
        <end position="103"/>
    </location>
</feature>
<dbReference type="AlphaFoldDB" id="A0A1C7N9C7"/>
<dbReference type="Gene3D" id="1.10.10.10">
    <property type="entry name" value="Winged helix-like DNA-binding domain superfamily/Winged helix DNA-binding domain"/>
    <property type="match status" value="1"/>
</dbReference>
<proteinExistence type="predicted"/>
<dbReference type="STRING" id="101091.A0A1C7N9C7"/>
<dbReference type="GO" id="GO:0005085">
    <property type="term" value="F:guanyl-nucleotide exchange factor activity"/>
    <property type="evidence" value="ECO:0007669"/>
    <property type="project" value="InterPro"/>
</dbReference>
<dbReference type="InterPro" id="IPR052233">
    <property type="entry name" value="Rho-type_GEFs"/>
</dbReference>
<dbReference type="InterPro" id="IPR000591">
    <property type="entry name" value="DEP_dom"/>
</dbReference>
<dbReference type="InterPro" id="IPR001849">
    <property type="entry name" value="PH_domain"/>
</dbReference>
<evidence type="ECO:0000259" key="3">
    <source>
        <dbReference type="PROSITE" id="PS50010"/>
    </source>
</evidence>
<dbReference type="InterPro" id="IPR035899">
    <property type="entry name" value="DBL_dom_sf"/>
</dbReference>
<protein>
    <submittedName>
        <fullName evidence="4">Rho1 guanine nucleotide exchange factor 1</fullName>
    </submittedName>
</protein>
<dbReference type="InterPro" id="IPR000219">
    <property type="entry name" value="DH_dom"/>
</dbReference>
<dbReference type="SUPFAM" id="SSF48065">
    <property type="entry name" value="DBL homology domain (DH-domain)"/>
    <property type="match status" value="1"/>
</dbReference>
<dbReference type="InterPro" id="IPR011993">
    <property type="entry name" value="PH-like_dom_sf"/>
</dbReference>
<dbReference type="InterPro" id="IPR036388">
    <property type="entry name" value="WH-like_DNA-bd_sf"/>
</dbReference>
<dbReference type="InParanoid" id="A0A1C7N9C7"/>
<dbReference type="Pfam" id="PF00621">
    <property type="entry name" value="RhoGEF"/>
    <property type="match status" value="1"/>
</dbReference>
<dbReference type="PROSITE" id="PS50010">
    <property type="entry name" value="DH_2"/>
    <property type="match status" value="1"/>
</dbReference>
<keyword evidence="5" id="KW-1185">Reference proteome</keyword>
<comment type="caution">
    <text evidence="4">The sequence shown here is derived from an EMBL/GenBank/DDBJ whole genome shotgun (WGS) entry which is preliminary data.</text>
</comment>
<dbReference type="SMART" id="SM00325">
    <property type="entry name" value="RhoGEF"/>
    <property type="match status" value="1"/>
</dbReference>
<dbReference type="CDD" id="cd00160">
    <property type="entry name" value="RhoGEF"/>
    <property type="match status" value="1"/>
</dbReference>
<dbReference type="Gene3D" id="2.30.29.30">
    <property type="entry name" value="Pleckstrin-homology domain (PH domain)/Phosphotyrosine-binding domain (PTB)"/>
    <property type="match status" value="1"/>
</dbReference>
<dbReference type="Pfam" id="PF00610">
    <property type="entry name" value="DEP"/>
    <property type="match status" value="1"/>
</dbReference>
<evidence type="ECO:0000256" key="1">
    <source>
        <dbReference type="ARBA" id="ARBA00022553"/>
    </source>
</evidence>
<evidence type="ECO:0000313" key="4">
    <source>
        <dbReference type="EMBL" id="OBZ85725.1"/>
    </source>
</evidence>
<accession>A0A1C7N9C7</accession>
<sequence>MALIDSLSEIPEDVENSYIRQNLPVRRQSLIVYRDKLKNEEDTKKKLNSQTIPGTMTNRLYNSKSMNSISSKKQDRAPNPPLSIQTDFQTTQSSISISSSGSSNRSPQDLFLGTLFEENQQESEQLQHYQSSSQRVTRFIGRLKQSKSDSTHRNRQAIRRKSQASEEILSAAPTSSPLSQSWNEVSLPLSRLKNVFHRLQTNNHYDTDTGKSNKCYTQELGGRKTKSLFQTDNKKDGVYIALLSHVSSEFLRKIQLSDIAFKDGIQYHDIFYGSEAVDCISEILSINDRTLALLVGRALEIQGLFHHVNYDRELRDLETELYQIEYIGNQSTQAFRPTSTYFVRAEQEQQLRSLWRHSVPTNVVLGTNNLEQKRQECIYELIYTEDDFTRDLHYVQDFWIEPLLHDDIIPAERRNDFVIDVFWNWADIERISTNLSKDLTERQDRHSIIPSIGDILLRHIEHFEPFVTYGAHQIIGKHMFELEKKRNSKFLQFVKKTERQPEARRLELNGYLTKPTSRLGRYNLLLEAIHRLTPEDHKDAQDIPKVMDKITRLLVQLNKKVGLSDNAFHLEQISSRILAPKAHNLDLLNTKRQLLMRGKMKKCNINTSKNTSPVVSPSNAVTDIQVFLFDHYLVFCKIKYQGDLEFYKLYQKPIPVENLFAFIPDSVIIPSTKAFSTSALYNKLSPSTFHNSVSDTTSLSQGKHDMFPITFHNHSNPTSSPITLVVSTESTRNLWLNKIEELQEKLGLYCT</sequence>
<dbReference type="InterPro" id="IPR041675">
    <property type="entry name" value="PH_5"/>
</dbReference>
<organism evidence="4 5">
    <name type="scientific">Choanephora cucurbitarum</name>
    <dbReference type="NCBI Taxonomy" id="101091"/>
    <lineage>
        <taxon>Eukaryota</taxon>
        <taxon>Fungi</taxon>
        <taxon>Fungi incertae sedis</taxon>
        <taxon>Mucoromycota</taxon>
        <taxon>Mucoromycotina</taxon>
        <taxon>Mucoromycetes</taxon>
        <taxon>Mucorales</taxon>
        <taxon>Mucorineae</taxon>
        <taxon>Choanephoraceae</taxon>
        <taxon>Choanephoroideae</taxon>
        <taxon>Choanephora</taxon>
    </lineage>
</organism>
<evidence type="ECO:0000313" key="5">
    <source>
        <dbReference type="Proteomes" id="UP000093000"/>
    </source>
</evidence>